<proteinExistence type="predicted"/>
<evidence type="ECO:0000313" key="3">
    <source>
        <dbReference type="Proteomes" id="UP000053268"/>
    </source>
</evidence>
<dbReference type="PANTHER" id="PTHR21505:SF8">
    <property type="entry name" value="DPT-YFP REPRESSOR BY OVEREXPRESSION, ISOFORM D-RELATED"/>
    <property type="match status" value="1"/>
</dbReference>
<keyword evidence="3" id="KW-1185">Reference proteome</keyword>
<protein>
    <recommendedName>
        <fullName evidence="1">MADF domain-containing protein</fullName>
    </recommendedName>
</protein>
<dbReference type="Pfam" id="PF10545">
    <property type="entry name" value="MADF_DNA_bdg"/>
    <property type="match status" value="1"/>
</dbReference>
<dbReference type="InterPro" id="IPR006578">
    <property type="entry name" value="MADF-dom"/>
</dbReference>
<dbReference type="PANTHER" id="PTHR21505">
    <property type="entry name" value="MADF DOMAIN-CONTAINING PROTEIN-RELATED"/>
    <property type="match status" value="1"/>
</dbReference>
<dbReference type="SMART" id="SM00595">
    <property type="entry name" value="MADF"/>
    <property type="match status" value="1"/>
</dbReference>
<accession>A0A194QF80</accession>
<evidence type="ECO:0000313" key="2">
    <source>
        <dbReference type="EMBL" id="KPJ04069.1"/>
    </source>
</evidence>
<organism evidence="2 3">
    <name type="scientific">Papilio xuthus</name>
    <name type="common">Asian swallowtail butterfly</name>
    <dbReference type="NCBI Taxonomy" id="66420"/>
    <lineage>
        <taxon>Eukaryota</taxon>
        <taxon>Metazoa</taxon>
        <taxon>Ecdysozoa</taxon>
        <taxon>Arthropoda</taxon>
        <taxon>Hexapoda</taxon>
        <taxon>Insecta</taxon>
        <taxon>Pterygota</taxon>
        <taxon>Neoptera</taxon>
        <taxon>Endopterygota</taxon>
        <taxon>Lepidoptera</taxon>
        <taxon>Glossata</taxon>
        <taxon>Ditrysia</taxon>
        <taxon>Papilionoidea</taxon>
        <taxon>Papilionidae</taxon>
        <taxon>Papilioninae</taxon>
        <taxon>Papilio</taxon>
    </lineage>
</organism>
<reference evidence="2 3" key="1">
    <citation type="journal article" date="2015" name="Nat. Commun.">
        <title>Outbred genome sequencing and CRISPR/Cas9 gene editing in butterflies.</title>
        <authorList>
            <person name="Li X."/>
            <person name="Fan D."/>
            <person name="Zhang W."/>
            <person name="Liu G."/>
            <person name="Zhang L."/>
            <person name="Zhao L."/>
            <person name="Fang X."/>
            <person name="Chen L."/>
            <person name="Dong Y."/>
            <person name="Chen Y."/>
            <person name="Ding Y."/>
            <person name="Zhao R."/>
            <person name="Feng M."/>
            <person name="Zhu Y."/>
            <person name="Feng Y."/>
            <person name="Jiang X."/>
            <person name="Zhu D."/>
            <person name="Xiang H."/>
            <person name="Feng X."/>
            <person name="Li S."/>
            <person name="Wang J."/>
            <person name="Zhang G."/>
            <person name="Kronforst M.R."/>
            <person name="Wang W."/>
        </authorList>
    </citation>
    <scope>NUCLEOTIDE SEQUENCE [LARGE SCALE GENOMIC DNA]</scope>
    <source>
        <strain evidence="2">Ya'a_city_454_Px</strain>
        <tissue evidence="2">Whole body</tissue>
    </source>
</reference>
<dbReference type="Proteomes" id="UP000053268">
    <property type="component" value="Unassembled WGS sequence"/>
</dbReference>
<gene>
    <name evidence="2" type="ORF">RR46_07828</name>
</gene>
<evidence type="ECO:0000259" key="1">
    <source>
        <dbReference type="PROSITE" id="PS51029"/>
    </source>
</evidence>
<dbReference type="AlphaFoldDB" id="A0A194QF80"/>
<dbReference type="PROSITE" id="PS51029">
    <property type="entry name" value="MADF"/>
    <property type="match status" value="1"/>
</dbReference>
<feature type="domain" description="MADF" evidence="1">
    <location>
        <begin position="15"/>
        <end position="115"/>
    </location>
</feature>
<name>A0A194QF80_PAPXU</name>
<dbReference type="EMBL" id="KQ459053">
    <property type="protein sequence ID" value="KPJ04069.1"/>
    <property type="molecule type" value="Genomic_DNA"/>
</dbReference>
<sequence length="274" mass="31818">MEEGSVVFPRKLLKKLIAMYREHPCLWDKNCSSYKQKQKRYEAISKLTQLVQEHDPSATRVHVLRKIESLRACVRREHKRVRDSRLRVAAGGTDGIYKPMLWYYDMFSFVFPDDEIEDVYKKTQTVHEQNEVLAVCKGMRGEAHNRAGRCRFRVCYNSEDAVHDNGDEEGPPFEQSMETYPEYSVANMVNVEDHKRYQLSFEDDNKSSKRHCTEIEDEYDAIGINVAAKLRNLPPNMRILAEKLINDALYQAQMNGLNSSSVITTTDPFNQVII</sequence>